<dbReference type="AlphaFoldDB" id="A0AAV4JBL4"/>
<evidence type="ECO:0000313" key="3">
    <source>
        <dbReference type="Proteomes" id="UP000762676"/>
    </source>
</evidence>
<reference evidence="2 3" key="1">
    <citation type="journal article" date="2021" name="Elife">
        <title>Chloroplast acquisition without the gene transfer in kleptoplastic sea slugs, Plakobranchus ocellatus.</title>
        <authorList>
            <person name="Maeda T."/>
            <person name="Takahashi S."/>
            <person name="Yoshida T."/>
            <person name="Shimamura S."/>
            <person name="Takaki Y."/>
            <person name="Nagai Y."/>
            <person name="Toyoda A."/>
            <person name="Suzuki Y."/>
            <person name="Arimoto A."/>
            <person name="Ishii H."/>
            <person name="Satoh N."/>
            <person name="Nishiyama T."/>
            <person name="Hasebe M."/>
            <person name="Maruyama T."/>
            <person name="Minagawa J."/>
            <person name="Obokata J."/>
            <person name="Shigenobu S."/>
        </authorList>
    </citation>
    <scope>NUCLEOTIDE SEQUENCE [LARGE SCALE GENOMIC DNA]</scope>
</reference>
<protein>
    <submittedName>
        <fullName evidence="2">Uncharacterized protein</fullName>
    </submittedName>
</protein>
<evidence type="ECO:0000256" key="1">
    <source>
        <dbReference type="SAM" id="MobiDB-lite"/>
    </source>
</evidence>
<dbReference type="Proteomes" id="UP000762676">
    <property type="component" value="Unassembled WGS sequence"/>
</dbReference>
<feature type="region of interest" description="Disordered" evidence="1">
    <location>
        <begin position="121"/>
        <end position="166"/>
    </location>
</feature>
<gene>
    <name evidence="2" type="ORF">ElyMa_006870700</name>
</gene>
<proteinExistence type="predicted"/>
<organism evidence="2 3">
    <name type="scientific">Elysia marginata</name>
    <dbReference type="NCBI Taxonomy" id="1093978"/>
    <lineage>
        <taxon>Eukaryota</taxon>
        <taxon>Metazoa</taxon>
        <taxon>Spiralia</taxon>
        <taxon>Lophotrochozoa</taxon>
        <taxon>Mollusca</taxon>
        <taxon>Gastropoda</taxon>
        <taxon>Heterobranchia</taxon>
        <taxon>Euthyneura</taxon>
        <taxon>Panpulmonata</taxon>
        <taxon>Sacoglossa</taxon>
        <taxon>Placobranchoidea</taxon>
        <taxon>Plakobranchidae</taxon>
        <taxon>Elysia</taxon>
    </lineage>
</organism>
<keyword evidence="3" id="KW-1185">Reference proteome</keyword>
<feature type="compositionally biased region" description="Low complexity" evidence="1">
    <location>
        <begin position="138"/>
        <end position="153"/>
    </location>
</feature>
<sequence>MRVRQSLRADLGVAMRKPLAGRQSLASYAGQLAWRPASTQVRYAQPECERTIISHRPLHLPPQLQQSHEPLQTSVFDSNLVQSLTHSVQCLHPPMHAPFLCPPPSPHNLLSPLLLTLCTRPNTNRTHSRPASSPPLTPLLGSSGSGYPLAAGSRLPKSPSCPGSRQKPLLSALCLARSRSRSGP</sequence>
<accession>A0AAV4JBL4</accession>
<comment type="caution">
    <text evidence="2">The sequence shown here is derived from an EMBL/GenBank/DDBJ whole genome shotgun (WGS) entry which is preliminary data.</text>
</comment>
<dbReference type="EMBL" id="BMAT01013748">
    <property type="protein sequence ID" value="GFS19333.1"/>
    <property type="molecule type" value="Genomic_DNA"/>
</dbReference>
<name>A0AAV4JBL4_9GAST</name>
<evidence type="ECO:0000313" key="2">
    <source>
        <dbReference type="EMBL" id="GFS19333.1"/>
    </source>
</evidence>